<accession>A0ABD3GYJ5</accession>
<protein>
    <recommendedName>
        <fullName evidence="1">MULE transposase domain-containing protein</fullName>
    </recommendedName>
</protein>
<dbReference type="InterPro" id="IPR052579">
    <property type="entry name" value="Zinc_finger_SWIM"/>
</dbReference>
<evidence type="ECO:0000259" key="1">
    <source>
        <dbReference type="Pfam" id="PF10551"/>
    </source>
</evidence>
<name>A0ABD3GYJ5_9MARC</name>
<sequence length="235" mass="27286">MATSLKSRKGNEQIDVMDIFLSENLCSPMVESTGGALRSDEVFPLVFILLPNKQKESYIRAMRLLLEKNPRLDPETIMIDFEIAEINAFKNVFPSARLRGCYFHFGQCIWRKIQSLGPLLKRYQEDATFAFIVKKLNVLAFLPPVDIERGFEMLVDRQNASLLSPLLDYFQDTWVGRPMRYGRTRHAPTFAVQLWNQYHKTLEGLPRTNNSVEGWHKTFSSLMSSSYHLEIYRDP</sequence>
<dbReference type="Proteomes" id="UP001633002">
    <property type="component" value="Unassembled WGS sequence"/>
</dbReference>
<organism evidence="2 3">
    <name type="scientific">Riccia sorocarpa</name>
    <dbReference type="NCBI Taxonomy" id="122646"/>
    <lineage>
        <taxon>Eukaryota</taxon>
        <taxon>Viridiplantae</taxon>
        <taxon>Streptophyta</taxon>
        <taxon>Embryophyta</taxon>
        <taxon>Marchantiophyta</taxon>
        <taxon>Marchantiopsida</taxon>
        <taxon>Marchantiidae</taxon>
        <taxon>Marchantiales</taxon>
        <taxon>Ricciaceae</taxon>
        <taxon>Riccia</taxon>
    </lineage>
</organism>
<evidence type="ECO:0000313" key="2">
    <source>
        <dbReference type="EMBL" id="KAL3683227.1"/>
    </source>
</evidence>
<dbReference type="AlphaFoldDB" id="A0ABD3GYJ5"/>
<reference evidence="2 3" key="1">
    <citation type="submission" date="2024-09" db="EMBL/GenBank/DDBJ databases">
        <title>Chromosome-scale assembly of Riccia sorocarpa.</title>
        <authorList>
            <person name="Paukszto L."/>
        </authorList>
    </citation>
    <scope>NUCLEOTIDE SEQUENCE [LARGE SCALE GENOMIC DNA]</scope>
    <source>
        <strain evidence="2">LP-2024</strain>
        <tissue evidence="2">Aerial parts of the thallus</tissue>
    </source>
</reference>
<proteinExistence type="predicted"/>
<dbReference type="Pfam" id="PF10551">
    <property type="entry name" value="MULE"/>
    <property type="match status" value="1"/>
</dbReference>
<comment type="caution">
    <text evidence="2">The sequence shown here is derived from an EMBL/GenBank/DDBJ whole genome shotgun (WGS) entry which is preliminary data.</text>
</comment>
<evidence type="ECO:0000313" key="3">
    <source>
        <dbReference type="Proteomes" id="UP001633002"/>
    </source>
</evidence>
<dbReference type="EMBL" id="JBJQOH010000006">
    <property type="protein sequence ID" value="KAL3683227.1"/>
    <property type="molecule type" value="Genomic_DNA"/>
</dbReference>
<dbReference type="PANTHER" id="PTHR31569:SF4">
    <property type="entry name" value="SWIM-TYPE DOMAIN-CONTAINING PROTEIN"/>
    <property type="match status" value="1"/>
</dbReference>
<gene>
    <name evidence="2" type="ORF">R1sor_001249</name>
</gene>
<dbReference type="PANTHER" id="PTHR31569">
    <property type="entry name" value="SWIM-TYPE DOMAIN-CONTAINING PROTEIN"/>
    <property type="match status" value="1"/>
</dbReference>
<feature type="domain" description="MULE transposase" evidence="1">
    <location>
        <begin position="20"/>
        <end position="105"/>
    </location>
</feature>
<keyword evidence="3" id="KW-1185">Reference proteome</keyword>
<dbReference type="InterPro" id="IPR018289">
    <property type="entry name" value="MULE_transposase_dom"/>
</dbReference>